<sequence length="312" mass="35017">MVATLKEPVEKLPLALRKNLRDSFTAKKEELEGQLSTLLGGEAWTIDVNPNLLFAYAPEGSYGYSSLGDCIKDYVEGAIYQMKYNFESRGHGEEGIAELNSLASKHVLTIYPDLEGKFSYCGVDIKDGELRILFTEGNLGSNINYALSELPKAINDASIAAGNNPLPYFARHSIKEDYTGKIEELRKKIAKQLHNDDIKLEPNFEATAAALKKDKEARDDWPTNIGGFIYSYFESVEYYMQYNKFEEDDLMYEGFAEQVPKGVIEFNIVPKLGESRSYNEIVIKDGVCALQTQPQNFGTNINQVADKIVDIL</sequence>
<protein>
    <submittedName>
        <fullName evidence="1">Uncharacterized protein</fullName>
    </submittedName>
</protein>
<organism evidence="1 2">
    <name type="scientific">Tothia fuscella</name>
    <dbReference type="NCBI Taxonomy" id="1048955"/>
    <lineage>
        <taxon>Eukaryota</taxon>
        <taxon>Fungi</taxon>
        <taxon>Dikarya</taxon>
        <taxon>Ascomycota</taxon>
        <taxon>Pezizomycotina</taxon>
        <taxon>Dothideomycetes</taxon>
        <taxon>Pleosporomycetidae</taxon>
        <taxon>Venturiales</taxon>
        <taxon>Cylindrosympodiaceae</taxon>
        <taxon>Tothia</taxon>
    </lineage>
</organism>
<evidence type="ECO:0000313" key="2">
    <source>
        <dbReference type="Proteomes" id="UP000800235"/>
    </source>
</evidence>
<proteinExistence type="predicted"/>
<keyword evidence="2" id="KW-1185">Reference proteome</keyword>
<dbReference type="EMBL" id="MU007060">
    <property type="protein sequence ID" value="KAF2427367.1"/>
    <property type="molecule type" value="Genomic_DNA"/>
</dbReference>
<dbReference type="Proteomes" id="UP000800235">
    <property type="component" value="Unassembled WGS sequence"/>
</dbReference>
<reference evidence="1" key="1">
    <citation type="journal article" date="2020" name="Stud. Mycol.">
        <title>101 Dothideomycetes genomes: a test case for predicting lifestyles and emergence of pathogens.</title>
        <authorList>
            <person name="Haridas S."/>
            <person name="Albert R."/>
            <person name="Binder M."/>
            <person name="Bloem J."/>
            <person name="Labutti K."/>
            <person name="Salamov A."/>
            <person name="Andreopoulos B."/>
            <person name="Baker S."/>
            <person name="Barry K."/>
            <person name="Bills G."/>
            <person name="Bluhm B."/>
            <person name="Cannon C."/>
            <person name="Castanera R."/>
            <person name="Culley D."/>
            <person name="Daum C."/>
            <person name="Ezra D."/>
            <person name="Gonzalez J."/>
            <person name="Henrissat B."/>
            <person name="Kuo A."/>
            <person name="Liang C."/>
            <person name="Lipzen A."/>
            <person name="Lutzoni F."/>
            <person name="Magnuson J."/>
            <person name="Mondo S."/>
            <person name="Nolan M."/>
            <person name="Ohm R."/>
            <person name="Pangilinan J."/>
            <person name="Park H.-J."/>
            <person name="Ramirez L."/>
            <person name="Alfaro M."/>
            <person name="Sun H."/>
            <person name="Tritt A."/>
            <person name="Yoshinaga Y."/>
            <person name="Zwiers L.-H."/>
            <person name="Turgeon B."/>
            <person name="Goodwin S."/>
            <person name="Spatafora J."/>
            <person name="Crous P."/>
            <person name="Grigoriev I."/>
        </authorList>
    </citation>
    <scope>NUCLEOTIDE SEQUENCE</scope>
    <source>
        <strain evidence="1">CBS 130266</strain>
    </source>
</reference>
<comment type="caution">
    <text evidence="1">The sequence shown here is derived from an EMBL/GenBank/DDBJ whole genome shotgun (WGS) entry which is preliminary data.</text>
</comment>
<name>A0A9P4NMG7_9PEZI</name>
<dbReference type="AlphaFoldDB" id="A0A9P4NMG7"/>
<dbReference type="OrthoDB" id="2364174at2759"/>
<accession>A0A9P4NMG7</accession>
<gene>
    <name evidence="1" type="ORF">EJ08DRAFT_671672</name>
</gene>
<evidence type="ECO:0000313" key="1">
    <source>
        <dbReference type="EMBL" id="KAF2427367.1"/>
    </source>
</evidence>